<evidence type="ECO:0000256" key="2">
    <source>
        <dbReference type="ARBA" id="ARBA00022617"/>
    </source>
</evidence>
<dbReference type="PANTHER" id="PTHR24305">
    <property type="entry name" value="CYTOCHROME P450"/>
    <property type="match status" value="1"/>
</dbReference>
<evidence type="ECO:0000313" key="9">
    <source>
        <dbReference type="Proteomes" id="UP001140511"/>
    </source>
</evidence>
<dbReference type="EMBL" id="JAOPEN010000003">
    <property type="protein sequence ID" value="KAJ4861277.1"/>
    <property type="molecule type" value="Genomic_DNA"/>
</dbReference>
<keyword evidence="6" id="KW-0560">Oxidoreductase</keyword>
<dbReference type="InterPro" id="IPR001128">
    <property type="entry name" value="Cyt_P450"/>
</dbReference>
<dbReference type="InterPro" id="IPR036396">
    <property type="entry name" value="Cyt_P450_sf"/>
</dbReference>
<feature type="binding site" description="axial binding residue" evidence="5">
    <location>
        <position position="443"/>
    </location>
    <ligand>
        <name>heme</name>
        <dbReference type="ChEBI" id="CHEBI:30413"/>
    </ligand>
    <ligandPart>
        <name>Fe</name>
        <dbReference type="ChEBI" id="CHEBI:18248"/>
    </ligandPart>
</feature>
<keyword evidence="6" id="KW-0503">Monooxygenase</keyword>
<dbReference type="GO" id="GO:0020037">
    <property type="term" value="F:heme binding"/>
    <property type="evidence" value="ECO:0007669"/>
    <property type="project" value="InterPro"/>
</dbReference>
<keyword evidence="7" id="KW-0812">Transmembrane</keyword>
<keyword evidence="9" id="KW-1185">Reference proteome</keyword>
<feature type="transmembrane region" description="Helical" evidence="7">
    <location>
        <begin position="16"/>
        <end position="39"/>
    </location>
</feature>
<evidence type="ECO:0000256" key="1">
    <source>
        <dbReference type="ARBA" id="ARBA00001971"/>
    </source>
</evidence>
<dbReference type="InterPro" id="IPR017972">
    <property type="entry name" value="Cyt_P450_CS"/>
</dbReference>
<dbReference type="SUPFAM" id="SSF48264">
    <property type="entry name" value="Cytochrome P450"/>
    <property type="match status" value="1"/>
</dbReference>
<name>A0A9W9E960_9HYPO</name>
<dbReference type="Proteomes" id="UP001140511">
    <property type="component" value="Unassembled WGS sequence"/>
</dbReference>
<dbReference type="AlphaFoldDB" id="A0A9W9E960"/>
<dbReference type="PROSITE" id="PS00086">
    <property type="entry name" value="CYTOCHROME_P450"/>
    <property type="match status" value="1"/>
</dbReference>
<proteinExistence type="inferred from homology"/>
<accession>A0A9W9E960</accession>
<comment type="caution">
    <text evidence="8">The sequence shown here is derived from an EMBL/GenBank/DDBJ whole genome shotgun (WGS) entry which is preliminary data.</text>
</comment>
<evidence type="ECO:0000256" key="4">
    <source>
        <dbReference type="ARBA" id="ARBA00023004"/>
    </source>
</evidence>
<dbReference type="GO" id="GO:0004497">
    <property type="term" value="F:monooxygenase activity"/>
    <property type="evidence" value="ECO:0007669"/>
    <property type="project" value="UniProtKB-KW"/>
</dbReference>
<evidence type="ECO:0000313" key="8">
    <source>
        <dbReference type="EMBL" id="KAJ4861277.1"/>
    </source>
</evidence>
<dbReference type="Pfam" id="PF00067">
    <property type="entry name" value="p450"/>
    <property type="match status" value="1"/>
</dbReference>
<comment type="cofactor">
    <cofactor evidence="1 5">
        <name>heme</name>
        <dbReference type="ChEBI" id="CHEBI:30413"/>
    </cofactor>
</comment>
<sequence>MAVISFQSLPVATQTAALASMIAISLCSYTLFCVIYNLFFHPLRRFPGPLLAKVSGAWARVQNFYGRKAHKIHEAHIHYGPVVRIGPNMLSFSDPSALRDIYTSKAFVKEGGFYRAKRIYHEEHLLSFTDPEAHSQRRKLLSRGFSQSAMRDFEPKVASKIYTVLDQWAKIASTSDSAVDIFRWTHMLGFDTVYHLMFDVDPGTVKTGVESEVMQYMRAWKLIYIYKEFVPLLENWGIYVPGYIGSYFRKVHAWKKMAIGIVNSCRANGTKTAFLSRVLETGDGKSRPLLTDSILAEECMSGMFGGSGTTANTFVYLVWATAQQPDIIRRLQEELDKCFPDTSTISDYLTCNKLPYLNAVIYETMRLYPSTIAILPRTSIENTTVANMTIPKGTIVGTQNYTTHRCEDVFPQADKFIPERWLVDDPTPLKEAFTPFSLGPRKCIGLNLAEMELRILTASFFRRFNVSLDSSMKMEDMVQYDTFNAAPVGAKLLVHLVERK</sequence>
<dbReference type="RefSeq" id="XP_056030333.1">
    <property type="nucleotide sequence ID" value="XM_056173475.1"/>
</dbReference>
<evidence type="ECO:0000256" key="6">
    <source>
        <dbReference type="RuleBase" id="RU000461"/>
    </source>
</evidence>
<keyword evidence="2 5" id="KW-0349">Heme</keyword>
<dbReference type="InterPro" id="IPR002401">
    <property type="entry name" value="Cyt_P450_E_grp-I"/>
</dbReference>
<dbReference type="PRINTS" id="PR00463">
    <property type="entry name" value="EP450I"/>
</dbReference>
<dbReference type="PRINTS" id="PR00385">
    <property type="entry name" value="P450"/>
</dbReference>
<dbReference type="GeneID" id="80868163"/>
<dbReference type="InterPro" id="IPR050121">
    <property type="entry name" value="Cytochrome_P450_monoxygenase"/>
</dbReference>
<dbReference type="Gene3D" id="1.10.630.10">
    <property type="entry name" value="Cytochrome P450"/>
    <property type="match status" value="1"/>
</dbReference>
<organism evidence="8 9">
    <name type="scientific">Trichoderma breve</name>
    <dbReference type="NCBI Taxonomy" id="2034170"/>
    <lineage>
        <taxon>Eukaryota</taxon>
        <taxon>Fungi</taxon>
        <taxon>Dikarya</taxon>
        <taxon>Ascomycota</taxon>
        <taxon>Pezizomycotina</taxon>
        <taxon>Sordariomycetes</taxon>
        <taxon>Hypocreomycetidae</taxon>
        <taxon>Hypocreales</taxon>
        <taxon>Hypocreaceae</taxon>
        <taxon>Trichoderma</taxon>
    </lineage>
</organism>
<evidence type="ECO:0000256" key="7">
    <source>
        <dbReference type="SAM" id="Phobius"/>
    </source>
</evidence>
<dbReference type="GO" id="GO:0016705">
    <property type="term" value="F:oxidoreductase activity, acting on paired donors, with incorporation or reduction of molecular oxygen"/>
    <property type="evidence" value="ECO:0007669"/>
    <property type="project" value="InterPro"/>
</dbReference>
<protein>
    <submittedName>
        <fullName evidence="8">Cytochrome p450 domain-containing protein</fullName>
    </submittedName>
</protein>
<dbReference type="PANTHER" id="PTHR24305:SF164">
    <property type="entry name" value="P450, PUTATIVE (EUROFUNG)-RELATED"/>
    <property type="match status" value="1"/>
</dbReference>
<evidence type="ECO:0000256" key="3">
    <source>
        <dbReference type="ARBA" id="ARBA00022723"/>
    </source>
</evidence>
<keyword evidence="7" id="KW-0472">Membrane</keyword>
<evidence type="ECO:0000256" key="5">
    <source>
        <dbReference type="PIRSR" id="PIRSR602401-1"/>
    </source>
</evidence>
<keyword evidence="4 5" id="KW-0408">Iron</keyword>
<dbReference type="GO" id="GO:0005506">
    <property type="term" value="F:iron ion binding"/>
    <property type="evidence" value="ECO:0007669"/>
    <property type="project" value="InterPro"/>
</dbReference>
<reference evidence="8" key="1">
    <citation type="submission" date="2022-09" db="EMBL/GenBank/DDBJ databases">
        <title>Chromosome-level assembly of Trichoderma breve T069, a fungus used in development of biopesticide product.</title>
        <authorList>
            <person name="Lin R."/>
            <person name="Liu T."/>
        </authorList>
    </citation>
    <scope>NUCLEOTIDE SEQUENCE</scope>
    <source>
        <strain evidence="8">T069</strain>
    </source>
</reference>
<gene>
    <name evidence="8" type="ORF">T069G_06265</name>
</gene>
<keyword evidence="3 5" id="KW-0479">Metal-binding</keyword>
<comment type="similarity">
    <text evidence="6">Belongs to the cytochrome P450 family.</text>
</comment>
<keyword evidence="7" id="KW-1133">Transmembrane helix</keyword>